<evidence type="ECO:0000313" key="2">
    <source>
        <dbReference type="Proteomes" id="UP000014523"/>
    </source>
</evidence>
<keyword evidence="2" id="KW-1185">Reference proteome</keyword>
<proteinExistence type="predicted"/>
<protein>
    <submittedName>
        <fullName evidence="1">Uncharacterized protein</fullName>
    </submittedName>
</protein>
<accession>A0A829HBC3</accession>
<comment type="caution">
    <text evidence="1">The sequence shown here is derived from an EMBL/GenBank/DDBJ whole genome shotgun (WGS) entry which is preliminary data.</text>
</comment>
<organism evidence="1 2">
    <name type="scientific">Acinetobacter gyllenbergii CIP 110306 = MTCC 11365</name>
    <dbReference type="NCBI Taxonomy" id="1217657"/>
    <lineage>
        <taxon>Bacteria</taxon>
        <taxon>Pseudomonadati</taxon>
        <taxon>Pseudomonadota</taxon>
        <taxon>Gammaproteobacteria</taxon>
        <taxon>Moraxellales</taxon>
        <taxon>Moraxellaceae</taxon>
        <taxon>Acinetobacter</taxon>
    </lineage>
</organism>
<dbReference type="EMBL" id="ATGG01000061">
    <property type="protein sequence ID" value="EPF69470.1"/>
    <property type="molecule type" value="Genomic_DNA"/>
</dbReference>
<dbReference type="AlphaFoldDB" id="A0A829HBC3"/>
<gene>
    <name evidence="1" type="ORF">F957_04041</name>
</gene>
<name>A0A829HBC3_9GAMM</name>
<sequence length="182" mass="21631">MRFLNEKIEISTLKEWLSDEFFEVWVHPKLVAGFEKKDIDTAELKYIENHYNSSEEISDDYEVVITDYLSGCLTHDSFNLVNGIYIKDFISAVLYLITKLYFSYAAYPLAWNGIYLVNKDNLDFVFYEIYEEFYSLDNNHLRNMLRVFCIELLGSYADGLNGENQNMYKEIEGYRTDNTYMY</sequence>
<reference evidence="1 2" key="1">
    <citation type="submission" date="2013-06" db="EMBL/GenBank/DDBJ databases">
        <title>The Genome Sequence of Acinetobacter gyllenbergii CIP 110306.</title>
        <authorList>
            <consortium name="The Broad Institute Genome Sequencing Platform"/>
            <consortium name="The Broad Institute Genome Sequencing Center for Infectious Disease"/>
            <person name="Cerqueira G."/>
            <person name="Feldgarden M."/>
            <person name="Courvalin P."/>
            <person name="Perichon B."/>
            <person name="Grillot-Courvalin C."/>
            <person name="Clermont D."/>
            <person name="Rocha E."/>
            <person name="Yoon E.-J."/>
            <person name="Nemec A."/>
            <person name="Young S.K."/>
            <person name="Zeng Q."/>
            <person name="Gargeya S."/>
            <person name="Fitzgerald M."/>
            <person name="Abouelleil A."/>
            <person name="Alvarado L."/>
            <person name="Berlin A.M."/>
            <person name="Chapman S.B."/>
            <person name="Dewar J."/>
            <person name="Goldberg J."/>
            <person name="Griggs A."/>
            <person name="Gujja S."/>
            <person name="Hansen M."/>
            <person name="Howarth C."/>
            <person name="Imamovic A."/>
            <person name="Larimer J."/>
            <person name="McCowan C."/>
            <person name="Murphy C."/>
            <person name="Pearson M."/>
            <person name="Priest M."/>
            <person name="Roberts A."/>
            <person name="Saif S."/>
            <person name="Shea T."/>
            <person name="Sykes S."/>
            <person name="Wortman J."/>
            <person name="Nusbaum C."/>
            <person name="Birren B."/>
        </authorList>
    </citation>
    <scope>NUCLEOTIDE SEQUENCE [LARGE SCALE GENOMIC DNA]</scope>
    <source>
        <strain evidence="1 2">CIP 110306</strain>
    </source>
</reference>
<evidence type="ECO:0000313" key="1">
    <source>
        <dbReference type="EMBL" id="EPF69470.1"/>
    </source>
</evidence>
<dbReference type="RefSeq" id="WP_016541867.1">
    <property type="nucleotide sequence ID" value="NZ_ASQH01000012.1"/>
</dbReference>
<dbReference type="Proteomes" id="UP000014523">
    <property type="component" value="Unassembled WGS sequence"/>
</dbReference>